<reference evidence="1" key="1">
    <citation type="journal article" date="2021" name="Front. Microbiol.">
        <title>Comprehensive Comparative Genomics and Phenotyping of Methylobacterium Species.</title>
        <authorList>
            <person name="Alessa O."/>
            <person name="Ogura Y."/>
            <person name="Fujitani Y."/>
            <person name="Takami H."/>
            <person name="Hayashi T."/>
            <person name="Sahin N."/>
            <person name="Tani A."/>
        </authorList>
    </citation>
    <scope>NUCLEOTIDE SEQUENCE</scope>
    <source>
        <strain evidence="1">DSM 23674</strain>
    </source>
</reference>
<evidence type="ECO:0000313" key="1">
    <source>
        <dbReference type="EMBL" id="GJE57354.1"/>
    </source>
</evidence>
<proteinExistence type="predicted"/>
<protein>
    <submittedName>
        <fullName evidence="1">Uncharacterized protein</fullName>
    </submittedName>
</protein>
<organism evidence="1 2">
    <name type="scientific">Methylobacterium thuringiense</name>
    <dbReference type="NCBI Taxonomy" id="1003091"/>
    <lineage>
        <taxon>Bacteria</taxon>
        <taxon>Pseudomonadati</taxon>
        <taxon>Pseudomonadota</taxon>
        <taxon>Alphaproteobacteria</taxon>
        <taxon>Hyphomicrobiales</taxon>
        <taxon>Methylobacteriaceae</taxon>
        <taxon>Methylobacterium</taxon>
    </lineage>
</organism>
<name>A0ABQ4TR51_9HYPH</name>
<comment type="caution">
    <text evidence="1">The sequence shown here is derived from an EMBL/GenBank/DDBJ whole genome shotgun (WGS) entry which is preliminary data.</text>
</comment>
<keyword evidence="2" id="KW-1185">Reference proteome</keyword>
<dbReference type="Proteomes" id="UP001055101">
    <property type="component" value="Unassembled WGS sequence"/>
</dbReference>
<accession>A0ABQ4TR51</accession>
<dbReference type="EMBL" id="BPRA01000022">
    <property type="protein sequence ID" value="GJE57354.1"/>
    <property type="molecule type" value="Genomic_DNA"/>
</dbReference>
<evidence type="ECO:0000313" key="2">
    <source>
        <dbReference type="Proteomes" id="UP001055101"/>
    </source>
</evidence>
<reference evidence="1" key="2">
    <citation type="submission" date="2021-08" db="EMBL/GenBank/DDBJ databases">
        <authorList>
            <person name="Tani A."/>
            <person name="Ola A."/>
            <person name="Ogura Y."/>
            <person name="Katsura K."/>
            <person name="Hayashi T."/>
        </authorList>
    </citation>
    <scope>NUCLEOTIDE SEQUENCE</scope>
    <source>
        <strain evidence="1">DSM 23674</strain>
    </source>
</reference>
<gene>
    <name evidence="1" type="ORF">EKPJFOCH_3868</name>
</gene>
<sequence>MLWIKAQPMTTPHFIPTNVLVAAFPQHGRRQVSIRRQEGRELWAACKAEIEASRPVGFQPRIEFIPPTRAGMLLGEKPVHRLTGRSGERHTFVRVSAVDRAALVAGPVVLVAVRRVPGRIDTLGAEAFEPENAARLNAWISRATAARDVELLACSNIASRTERATVAADLTDKPARASAFVTAGQYDRRAIMAAAIVTAKTIRAATGSAWGVCLSAALRDIWQAAKAARLASAH</sequence>